<feature type="region of interest" description="Disordered" evidence="1">
    <location>
        <begin position="21"/>
        <end position="47"/>
    </location>
</feature>
<gene>
    <name evidence="2" type="ORF">VZT92_015667</name>
</gene>
<reference evidence="2 3" key="1">
    <citation type="journal article" date="2024" name="Genome Biol. Evol.">
        <title>Chromosome-level genome assembly of the viviparous eelpout Zoarces viviparus.</title>
        <authorList>
            <person name="Fuhrmann N."/>
            <person name="Brasseur M.V."/>
            <person name="Bakowski C.E."/>
            <person name="Podsiadlowski L."/>
            <person name="Prost S."/>
            <person name="Krehenwinkel H."/>
            <person name="Mayer C."/>
        </authorList>
    </citation>
    <scope>NUCLEOTIDE SEQUENCE [LARGE SCALE GENOMIC DNA]</scope>
    <source>
        <strain evidence="2">NO-MEL_2022_Ind0_liver</strain>
    </source>
</reference>
<feature type="compositionally biased region" description="Polar residues" evidence="1">
    <location>
        <begin position="149"/>
        <end position="169"/>
    </location>
</feature>
<evidence type="ECO:0000313" key="2">
    <source>
        <dbReference type="EMBL" id="KAK9527001.1"/>
    </source>
</evidence>
<dbReference type="Proteomes" id="UP001488805">
    <property type="component" value="Unassembled WGS sequence"/>
</dbReference>
<evidence type="ECO:0000256" key="1">
    <source>
        <dbReference type="SAM" id="MobiDB-lite"/>
    </source>
</evidence>
<dbReference type="EMBL" id="JBCEZU010000123">
    <property type="protein sequence ID" value="KAK9527001.1"/>
    <property type="molecule type" value="Genomic_DNA"/>
</dbReference>
<feature type="compositionally biased region" description="Basic and acidic residues" evidence="1">
    <location>
        <begin position="21"/>
        <end position="41"/>
    </location>
</feature>
<feature type="region of interest" description="Disordered" evidence="1">
    <location>
        <begin position="84"/>
        <end position="169"/>
    </location>
</feature>
<evidence type="ECO:0000313" key="3">
    <source>
        <dbReference type="Proteomes" id="UP001488805"/>
    </source>
</evidence>
<name>A0AAW1EWC3_ZOAVI</name>
<comment type="caution">
    <text evidence="2">The sequence shown here is derived from an EMBL/GenBank/DDBJ whole genome shotgun (WGS) entry which is preliminary data.</text>
</comment>
<sequence length="169" mass="18823">MQHVNVCLQAPLKRLGKACREQEKEKEGGVWRKNTGKEKQRGRTSPCAQCDRRQQGLCCPRHNIPSYPPHISITNFLHPLPLRASGKEHNTSHLTPFCAPSPTSLNKPRTGTHKPEHHVGVECARFKRRGNARDRRSGGMDAKSPHPSPSLSTNPNTTYDAFSSSNQTS</sequence>
<organism evidence="2 3">
    <name type="scientific">Zoarces viviparus</name>
    <name type="common">Viviparous eelpout</name>
    <name type="synonym">Blennius viviparus</name>
    <dbReference type="NCBI Taxonomy" id="48416"/>
    <lineage>
        <taxon>Eukaryota</taxon>
        <taxon>Metazoa</taxon>
        <taxon>Chordata</taxon>
        <taxon>Craniata</taxon>
        <taxon>Vertebrata</taxon>
        <taxon>Euteleostomi</taxon>
        <taxon>Actinopterygii</taxon>
        <taxon>Neopterygii</taxon>
        <taxon>Teleostei</taxon>
        <taxon>Neoteleostei</taxon>
        <taxon>Acanthomorphata</taxon>
        <taxon>Eupercaria</taxon>
        <taxon>Perciformes</taxon>
        <taxon>Cottioidei</taxon>
        <taxon>Zoarcales</taxon>
        <taxon>Zoarcidae</taxon>
        <taxon>Zoarcinae</taxon>
        <taxon>Zoarces</taxon>
    </lineage>
</organism>
<accession>A0AAW1EWC3</accession>
<proteinExistence type="predicted"/>
<protein>
    <submittedName>
        <fullName evidence="2">Uncharacterized protein</fullName>
    </submittedName>
</protein>
<keyword evidence="3" id="KW-1185">Reference proteome</keyword>
<dbReference type="AlphaFoldDB" id="A0AAW1EWC3"/>